<feature type="signal peptide" evidence="1">
    <location>
        <begin position="1"/>
        <end position="27"/>
    </location>
</feature>
<feature type="domain" description="Copper(I)-binding protein CorA" evidence="2">
    <location>
        <begin position="26"/>
        <end position="206"/>
    </location>
</feature>
<reference evidence="5" key="2">
    <citation type="journal article" date="2014" name="PLoS ONE">
        <title>CorA is a copper repressible surface-associated copper(I)-binding protein produced in Methylomicrobium album BG8.</title>
        <authorList>
            <person name="Johnson K.A."/>
            <person name="Ve T."/>
            <person name="Larsen O."/>
            <person name="Pedersen R.B."/>
            <person name="Lillehaug J.R."/>
            <person name="Jensen H.B."/>
            <person name="Helland R."/>
            <person name="Karlsen O.A."/>
        </authorList>
    </citation>
    <scope>X-RAY CRYSTALLOGRAPHY (1.60 ANGSTROMS) IN COMPLEX WITH CA(2+) AND CU(+)</scope>
</reference>
<dbReference type="Proteomes" id="UP000005090">
    <property type="component" value="Chromosome"/>
</dbReference>
<proteinExistence type="evidence at protein level"/>
<evidence type="ECO:0000313" key="3">
    <source>
        <dbReference type="EMBL" id="EIC30889.1"/>
    </source>
</evidence>
<name>H8GPE3_METAL</name>
<feature type="binding site" evidence="5">
    <location>
        <position position="176"/>
    </location>
    <ligand>
        <name>Ca(2+)</name>
        <dbReference type="ChEBI" id="CHEBI:29108"/>
    </ligand>
</feature>
<feature type="binding site" evidence="5">
    <location>
        <position position="154"/>
    </location>
    <ligand>
        <name>Ca(2+)</name>
        <dbReference type="ChEBI" id="CHEBI:29108"/>
    </ligand>
</feature>
<dbReference type="EvolutionaryTrace" id="H8GPE3"/>
<feature type="chain" id="PRO_5003612374" description="Copper(I)-binding protein CorA domain-containing protein" evidence="1">
    <location>
        <begin position="28"/>
        <end position="231"/>
    </location>
</feature>
<dbReference type="SMR" id="H8GPE3"/>
<gene>
    <name evidence="3" type="ORF">Metal_3218</name>
</gene>
<reference evidence="3 4" key="1">
    <citation type="journal article" date="2013" name="Genome Announc.">
        <title>Genome Sequence of the Obligate Gammaproteobacterial Methanotroph Methylomicrobium album Strain BG8.</title>
        <authorList>
            <person name="Kits K.D."/>
            <person name="Kalyuzhnaya M.G."/>
            <person name="Klotz M.G."/>
            <person name="Jetten M.S."/>
            <person name="Op den Camp H.J."/>
            <person name="Vuilleumier S."/>
            <person name="Bringel F."/>
            <person name="Dispirito A.A."/>
            <person name="Murrell J.C."/>
            <person name="Bruce D."/>
            <person name="Cheng J.F."/>
            <person name="Copeland A."/>
            <person name="Goodwin L."/>
            <person name="Hauser L."/>
            <person name="Lajus A."/>
            <person name="Land M.L."/>
            <person name="Lapidus A."/>
            <person name="Lucas S."/>
            <person name="Medigue C."/>
            <person name="Pitluck S."/>
            <person name="Woyke T."/>
            <person name="Zeytun A."/>
            <person name="Stein L.Y."/>
        </authorList>
    </citation>
    <scope>NUCLEOTIDE SEQUENCE [LARGE SCALE GENOMIC DNA]</scope>
    <source>
        <strain evidence="3 4">BG8</strain>
    </source>
</reference>
<keyword evidence="5" id="KW-0106">Calcium</keyword>
<dbReference type="AlphaFoldDB" id="H8GPE3"/>
<dbReference type="Pfam" id="PF18252">
    <property type="entry name" value="Cu_bind_CorA"/>
    <property type="match status" value="1"/>
</dbReference>
<evidence type="ECO:0007829" key="5">
    <source>
        <dbReference type="PDB" id="4BZ4"/>
    </source>
</evidence>
<evidence type="ECO:0000259" key="2">
    <source>
        <dbReference type="Pfam" id="PF18252"/>
    </source>
</evidence>
<sequence length="231" mass="25051">MKYNNKFKSLALISVAAGLFFANPLQAATAISGTFFDKNNTSADMTVRAYSWYNLSMGYLGWTHHSNWGFVKLKKGKPVTIALTTEVSGLHPSITVWYRAGAKNPKTLPYMNGHAYKQFGDIYEPNAEATDAENNPVKVGNIIMKFITNGFDRDGMGDALPAEYDQSQLYRVMDGVPGKLAITFTPPENGWYQFVVGAINPDIDSTAYGSGPGSGAGPATAHTVHVEVSIP</sequence>
<organism evidence="3 4">
    <name type="scientific">Methylomicrobium album BG8</name>
    <dbReference type="NCBI Taxonomy" id="686340"/>
    <lineage>
        <taxon>Bacteria</taxon>
        <taxon>Pseudomonadati</taxon>
        <taxon>Pseudomonadota</taxon>
        <taxon>Gammaproteobacteria</taxon>
        <taxon>Methylococcales</taxon>
        <taxon>Methylococcaceae</taxon>
        <taxon>Methylomicrobium</taxon>
    </lineage>
</organism>
<protein>
    <recommendedName>
        <fullName evidence="2">Copper(I)-binding protein CorA domain-containing protein</fullName>
    </recommendedName>
</protein>
<dbReference type="EMBL" id="CM001475">
    <property type="protein sequence ID" value="EIC30889.1"/>
    <property type="molecule type" value="Genomic_DNA"/>
</dbReference>
<dbReference type="Gene3D" id="2.60.120.1220">
    <property type="match status" value="1"/>
</dbReference>
<feature type="binding site" evidence="5">
    <location>
        <position position="174"/>
    </location>
    <ligand>
        <name>Ca(2+)</name>
        <dbReference type="ChEBI" id="CHEBI:29108"/>
    </ligand>
</feature>
<keyword evidence="1" id="KW-0732">Signal</keyword>
<accession>H8GPE3</accession>
<dbReference type="GO" id="GO:0046872">
    <property type="term" value="F:metal ion binding"/>
    <property type="evidence" value="ECO:0007669"/>
    <property type="project" value="UniProtKB-KW"/>
</dbReference>
<evidence type="ECO:0000256" key="1">
    <source>
        <dbReference type="SAM" id="SignalP"/>
    </source>
</evidence>
<keyword evidence="4" id="KW-1185">Reference proteome</keyword>
<dbReference type="InterPro" id="IPR041007">
    <property type="entry name" value="Cu_bind_CorA"/>
</dbReference>
<dbReference type="PDB" id="4BZ4">
    <property type="method" value="X-ray"/>
    <property type="resolution" value="1.60 A"/>
    <property type="chains" value="A/B/C/D/E/F=1-231"/>
</dbReference>
<dbReference type="HOGENOM" id="CLU_1198641_0_0_6"/>
<feature type="binding site" evidence="5">
    <location>
        <position position="114"/>
    </location>
    <ligand>
        <name>Cu(+)</name>
        <dbReference type="ChEBI" id="CHEBI:49552"/>
    </ligand>
</feature>
<evidence type="ECO:0000313" key="4">
    <source>
        <dbReference type="Proteomes" id="UP000005090"/>
    </source>
</evidence>
<feature type="binding site" evidence="5">
    <location>
        <position position="152"/>
    </location>
    <ligand>
        <name>Ca(2+)</name>
        <dbReference type="ChEBI" id="CHEBI:29108"/>
    </ligand>
</feature>
<feature type="binding site" evidence="5">
    <location>
        <position position="179"/>
    </location>
    <ligand>
        <name>Ca(2+)</name>
        <dbReference type="ChEBI" id="CHEBI:29108"/>
    </ligand>
</feature>
<dbReference type="PDBsum" id="4BZ4"/>
<keyword evidence="5" id="KW-0479">Metal-binding</keyword>
<keyword evidence="5" id="KW-0002">3D-structure</keyword>
<dbReference type="RefSeq" id="WP_005373808.1">
    <property type="nucleotide sequence ID" value="NZ_CM001475.1"/>
</dbReference>
<feature type="binding site" evidence="5">
    <location>
        <position position="64"/>
    </location>
    <ligand>
        <name>Cu(+)</name>
        <dbReference type="ChEBI" id="CHEBI:49552"/>
    </ligand>
</feature>